<evidence type="ECO:0000256" key="3">
    <source>
        <dbReference type="ARBA" id="ARBA00022989"/>
    </source>
</evidence>
<keyword evidence="4 5" id="KW-0472">Membrane</keyword>
<feature type="transmembrane region" description="Helical" evidence="5">
    <location>
        <begin position="81"/>
        <end position="98"/>
    </location>
</feature>
<evidence type="ECO:0000313" key="6">
    <source>
        <dbReference type="EMBL" id="TDG76841.1"/>
    </source>
</evidence>
<name>A0A4V3A3T9_LENBU</name>
<protein>
    <recommendedName>
        <fullName evidence="8">Antiholin-like protein LrgB</fullName>
    </recommendedName>
</protein>
<sequence length="253" mass="27401">MSATQTTIIAYLGTPIFGICLSLLVFLFGQWLFKIGKGFFLFQPLFVGMVLGIFILWLMAKMFGVDVTWFYTNAYKPGGDIIFWFLNPATIAFAVPLYKRNDIVKRFWLEILLSLIIGLFISLFIIYYVSKLIGLNNNGIASMLPQAATTAIAMPISGAIGGTPAVTAMACILNAVLIYALATWLIKIFHLTEPIGQGLGLGTAGHTVGSAKAIQLSSVSGAMAAIAVVIISIVVDIVCQGQFKNVGFRQKEM</sequence>
<keyword evidence="2 5" id="KW-0812">Transmembrane</keyword>
<dbReference type="InterPro" id="IPR007300">
    <property type="entry name" value="CidB/LrgB"/>
</dbReference>
<evidence type="ECO:0000256" key="4">
    <source>
        <dbReference type="ARBA" id="ARBA00023136"/>
    </source>
</evidence>
<gene>
    <name evidence="6" type="ORF">C5L32_000717</name>
</gene>
<dbReference type="EMBL" id="PUFP01000057">
    <property type="protein sequence ID" value="TDG76841.1"/>
    <property type="molecule type" value="Genomic_DNA"/>
</dbReference>
<organism evidence="6 7">
    <name type="scientific">Lentilactobacillus buchneri DSM 20057</name>
    <dbReference type="NCBI Taxonomy" id="1423728"/>
    <lineage>
        <taxon>Bacteria</taxon>
        <taxon>Bacillati</taxon>
        <taxon>Bacillota</taxon>
        <taxon>Bacilli</taxon>
        <taxon>Lactobacillales</taxon>
        <taxon>Lactobacillaceae</taxon>
        <taxon>Lentilactobacillus</taxon>
    </lineage>
</organism>
<feature type="transmembrane region" description="Helical" evidence="5">
    <location>
        <begin position="6"/>
        <end position="28"/>
    </location>
</feature>
<keyword evidence="3 5" id="KW-1133">Transmembrane helix</keyword>
<feature type="transmembrane region" description="Helical" evidence="5">
    <location>
        <begin position="222"/>
        <end position="243"/>
    </location>
</feature>
<feature type="transmembrane region" description="Helical" evidence="5">
    <location>
        <begin position="40"/>
        <end position="61"/>
    </location>
</feature>
<dbReference type="PANTHER" id="PTHR30249">
    <property type="entry name" value="PUTATIVE SEROTONIN TRANSPORTER"/>
    <property type="match status" value="1"/>
</dbReference>
<comment type="caution">
    <text evidence="6">The sequence shown here is derived from an EMBL/GenBank/DDBJ whole genome shotgun (WGS) entry which is preliminary data.</text>
</comment>
<evidence type="ECO:0000256" key="2">
    <source>
        <dbReference type="ARBA" id="ARBA00022692"/>
    </source>
</evidence>
<feature type="transmembrane region" description="Helical" evidence="5">
    <location>
        <begin position="165"/>
        <end position="186"/>
    </location>
</feature>
<dbReference type="PANTHER" id="PTHR30249:SF0">
    <property type="entry name" value="PLASTIDAL GLYCOLATE_GLYCERATE TRANSLOCATOR 1, CHLOROPLASTIC"/>
    <property type="match status" value="1"/>
</dbReference>
<reference evidence="6 7" key="1">
    <citation type="journal article" date="2019" name="Appl. Microbiol. Biotechnol.">
        <title>Uncovering carbohydrate metabolism through a genotype-phenotype association study of 56 lactic acid bacteria genomes.</title>
        <authorList>
            <person name="Buron-Moles G."/>
            <person name="Chailyan A."/>
            <person name="Dolejs I."/>
            <person name="Forster J."/>
            <person name="Miks M.H."/>
        </authorList>
    </citation>
    <scope>NUCLEOTIDE SEQUENCE [LARGE SCALE GENOMIC DNA]</scope>
    <source>
        <strain evidence="6 7">ATCC 4005</strain>
    </source>
</reference>
<evidence type="ECO:0000256" key="1">
    <source>
        <dbReference type="ARBA" id="ARBA00004141"/>
    </source>
</evidence>
<accession>A0A4V3A3T9</accession>
<feature type="transmembrane region" description="Helical" evidence="5">
    <location>
        <begin position="107"/>
        <end position="129"/>
    </location>
</feature>
<proteinExistence type="predicted"/>
<dbReference type="Proteomes" id="UP000295181">
    <property type="component" value="Unassembled WGS sequence"/>
</dbReference>
<comment type="subcellular location">
    <subcellularLocation>
        <location evidence="1">Membrane</location>
        <topology evidence="1">Multi-pass membrane protein</topology>
    </subcellularLocation>
</comment>
<evidence type="ECO:0008006" key="8">
    <source>
        <dbReference type="Google" id="ProtNLM"/>
    </source>
</evidence>
<dbReference type="AlphaFoldDB" id="A0A4V3A3T9"/>
<dbReference type="GO" id="GO:0016020">
    <property type="term" value="C:membrane"/>
    <property type="evidence" value="ECO:0007669"/>
    <property type="project" value="UniProtKB-SubCell"/>
</dbReference>
<evidence type="ECO:0000313" key="7">
    <source>
        <dbReference type="Proteomes" id="UP000295181"/>
    </source>
</evidence>
<evidence type="ECO:0000256" key="5">
    <source>
        <dbReference type="SAM" id="Phobius"/>
    </source>
</evidence>
<dbReference type="Pfam" id="PF04172">
    <property type="entry name" value="LrgB"/>
    <property type="match status" value="1"/>
</dbReference>